<dbReference type="SMART" id="SM00344">
    <property type="entry name" value="HTH_ASNC"/>
    <property type="match status" value="1"/>
</dbReference>
<sequence>MAITSSSPALTRSLPSKKVRRPALDATDRAILRVLRADARIANNALADLVGVAPSTCLARVRALREAGVIRGFHADIDPAALGQQLQVMIAVRVQGTARAAMSQLGHELAARPEVLDVYFVAGSDDFLVRVAARDTETLRTFVVDQLSARPEISHTETSLIFEHLPGARPATLAPGRRQGDQEQR</sequence>
<dbReference type="Gene3D" id="1.10.10.10">
    <property type="entry name" value="Winged helix-like DNA-binding domain superfamily/Winged helix DNA-binding domain"/>
    <property type="match status" value="1"/>
</dbReference>
<dbReference type="Pfam" id="PF01037">
    <property type="entry name" value="AsnC_trans_reg"/>
    <property type="match status" value="1"/>
</dbReference>
<dbReference type="PROSITE" id="PS50956">
    <property type="entry name" value="HTH_ASNC_2"/>
    <property type="match status" value="1"/>
</dbReference>
<organism evidence="5 6">
    <name type="scientific">Actinotalea lenta</name>
    <dbReference type="NCBI Taxonomy" id="3064654"/>
    <lineage>
        <taxon>Bacteria</taxon>
        <taxon>Bacillati</taxon>
        <taxon>Actinomycetota</taxon>
        <taxon>Actinomycetes</taxon>
        <taxon>Micrococcales</taxon>
        <taxon>Cellulomonadaceae</taxon>
        <taxon>Actinotalea</taxon>
    </lineage>
</organism>
<keyword evidence="3" id="KW-0804">Transcription</keyword>
<dbReference type="EMBL" id="JAUQYP010000001">
    <property type="protein sequence ID" value="MDO8107543.1"/>
    <property type="molecule type" value="Genomic_DNA"/>
</dbReference>
<gene>
    <name evidence="5" type="ORF">Q6348_10090</name>
</gene>
<dbReference type="Pfam" id="PF13412">
    <property type="entry name" value="HTH_24"/>
    <property type="match status" value="1"/>
</dbReference>
<dbReference type="Proteomes" id="UP001232536">
    <property type="component" value="Unassembled WGS sequence"/>
</dbReference>
<dbReference type="PANTHER" id="PTHR30154">
    <property type="entry name" value="LEUCINE-RESPONSIVE REGULATORY PROTEIN"/>
    <property type="match status" value="1"/>
</dbReference>
<reference evidence="5 6" key="1">
    <citation type="submission" date="2023-07" db="EMBL/GenBank/DDBJ databases">
        <title>Description of novel actinomycetes strains, isolated from tidal flat sediment.</title>
        <authorList>
            <person name="Lu C."/>
        </authorList>
    </citation>
    <scope>NUCLEOTIDE SEQUENCE [LARGE SCALE GENOMIC DNA]</scope>
    <source>
        <strain evidence="5 6">SYSU T00b441</strain>
    </source>
</reference>
<keyword evidence="6" id="KW-1185">Reference proteome</keyword>
<dbReference type="InterPro" id="IPR011991">
    <property type="entry name" value="ArsR-like_HTH"/>
</dbReference>
<evidence type="ECO:0000256" key="3">
    <source>
        <dbReference type="ARBA" id="ARBA00023163"/>
    </source>
</evidence>
<evidence type="ECO:0000313" key="6">
    <source>
        <dbReference type="Proteomes" id="UP001232536"/>
    </source>
</evidence>
<protein>
    <submittedName>
        <fullName evidence="5">Lrp/AsnC family transcriptional regulator</fullName>
    </submittedName>
</protein>
<keyword evidence="2" id="KW-0238">DNA-binding</keyword>
<name>A0ABT9DBI3_9CELL</name>
<dbReference type="PRINTS" id="PR00033">
    <property type="entry name" value="HTHASNC"/>
</dbReference>
<dbReference type="InterPro" id="IPR036388">
    <property type="entry name" value="WH-like_DNA-bd_sf"/>
</dbReference>
<evidence type="ECO:0000256" key="1">
    <source>
        <dbReference type="ARBA" id="ARBA00023015"/>
    </source>
</evidence>
<dbReference type="CDD" id="cd00090">
    <property type="entry name" value="HTH_ARSR"/>
    <property type="match status" value="1"/>
</dbReference>
<feature type="domain" description="HTH asnC-type" evidence="4">
    <location>
        <begin position="24"/>
        <end position="85"/>
    </location>
</feature>
<dbReference type="InterPro" id="IPR011008">
    <property type="entry name" value="Dimeric_a/b-barrel"/>
</dbReference>
<dbReference type="RefSeq" id="WP_304601163.1">
    <property type="nucleotide sequence ID" value="NZ_JAUQYP010000001.1"/>
</dbReference>
<dbReference type="InterPro" id="IPR019887">
    <property type="entry name" value="Tscrpt_reg_AsnC/Lrp_C"/>
</dbReference>
<evidence type="ECO:0000313" key="5">
    <source>
        <dbReference type="EMBL" id="MDO8107543.1"/>
    </source>
</evidence>
<accession>A0ABT9DBI3</accession>
<dbReference type="InterPro" id="IPR036390">
    <property type="entry name" value="WH_DNA-bd_sf"/>
</dbReference>
<keyword evidence="1" id="KW-0805">Transcription regulation</keyword>
<evidence type="ECO:0000256" key="2">
    <source>
        <dbReference type="ARBA" id="ARBA00023125"/>
    </source>
</evidence>
<dbReference type="Gene3D" id="3.30.70.920">
    <property type="match status" value="1"/>
</dbReference>
<proteinExistence type="predicted"/>
<comment type="caution">
    <text evidence="5">The sequence shown here is derived from an EMBL/GenBank/DDBJ whole genome shotgun (WGS) entry which is preliminary data.</text>
</comment>
<dbReference type="InterPro" id="IPR000485">
    <property type="entry name" value="AsnC-type_HTH_dom"/>
</dbReference>
<dbReference type="InterPro" id="IPR019888">
    <property type="entry name" value="Tscrpt_reg_AsnC-like"/>
</dbReference>
<dbReference type="SUPFAM" id="SSF46785">
    <property type="entry name" value="Winged helix' DNA-binding domain"/>
    <property type="match status" value="1"/>
</dbReference>
<dbReference type="SUPFAM" id="SSF54909">
    <property type="entry name" value="Dimeric alpha+beta barrel"/>
    <property type="match status" value="1"/>
</dbReference>
<evidence type="ECO:0000259" key="4">
    <source>
        <dbReference type="PROSITE" id="PS50956"/>
    </source>
</evidence>
<dbReference type="PANTHER" id="PTHR30154:SF54">
    <property type="entry name" value="POSSIBLE TRANSCRIPTIONAL REGULATORY PROTEIN (PROBABLY LRP_ASNC-FAMILY)"/>
    <property type="match status" value="1"/>
</dbReference>